<gene>
    <name evidence="3" type="ORF">FGL98_05700</name>
</gene>
<evidence type="ECO:0000313" key="3">
    <source>
        <dbReference type="EMBL" id="TWP37691.1"/>
    </source>
</evidence>
<proteinExistence type="predicted"/>
<dbReference type="InterPro" id="IPR036661">
    <property type="entry name" value="Luciferase-like_sf"/>
</dbReference>
<dbReference type="InterPro" id="IPR050564">
    <property type="entry name" value="F420-G6PD/mer"/>
</dbReference>
<keyword evidence="4" id="KW-1185">Reference proteome</keyword>
<evidence type="ECO:0000313" key="4">
    <source>
        <dbReference type="Proteomes" id="UP000320244"/>
    </source>
</evidence>
<name>A0A563E671_9MICO</name>
<evidence type="ECO:0000259" key="2">
    <source>
        <dbReference type="Pfam" id="PF00296"/>
    </source>
</evidence>
<dbReference type="SUPFAM" id="SSF51679">
    <property type="entry name" value="Bacterial luciferase-like"/>
    <property type="match status" value="1"/>
</dbReference>
<protein>
    <submittedName>
        <fullName evidence="3">LLM class flavin-dependent oxidoreductase</fullName>
    </submittedName>
</protein>
<dbReference type="AlphaFoldDB" id="A0A563E671"/>
<dbReference type="EMBL" id="VCQV01000005">
    <property type="protein sequence ID" value="TWP37691.1"/>
    <property type="molecule type" value="Genomic_DNA"/>
</dbReference>
<dbReference type="Pfam" id="PF00296">
    <property type="entry name" value="Bac_luciferase"/>
    <property type="match status" value="1"/>
</dbReference>
<dbReference type="PANTHER" id="PTHR43244:SF1">
    <property type="entry name" value="5,10-METHYLENETETRAHYDROMETHANOPTERIN REDUCTASE"/>
    <property type="match status" value="1"/>
</dbReference>
<reference evidence="3 4" key="2">
    <citation type="submission" date="2019-08" db="EMBL/GenBank/DDBJ databases">
        <title>Jejuicoccus antrihumi gen. nov., sp. nov., a new member of the family Dermacoccaceae isolated from a cave.</title>
        <authorList>
            <person name="Schumann P."/>
            <person name="Kim I.S."/>
        </authorList>
    </citation>
    <scope>NUCLEOTIDE SEQUENCE [LARGE SCALE GENOMIC DNA]</scope>
    <source>
        <strain evidence="3 4">C5-26</strain>
    </source>
</reference>
<dbReference type="InterPro" id="IPR011251">
    <property type="entry name" value="Luciferase-like_dom"/>
</dbReference>
<feature type="domain" description="Luciferase-like" evidence="2">
    <location>
        <begin position="16"/>
        <end position="231"/>
    </location>
</feature>
<dbReference type="OrthoDB" id="9775082at2"/>
<dbReference type="Proteomes" id="UP000320244">
    <property type="component" value="Unassembled WGS sequence"/>
</dbReference>
<comment type="caution">
    <text evidence="3">The sequence shown here is derived from an EMBL/GenBank/DDBJ whole genome shotgun (WGS) entry which is preliminary data.</text>
</comment>
<keyword evidence="1" id="KW-0560">Oxidoreductase</keyword>
<accession>A0A563E671</accession>
<organism evidence="3 4">
    <name type="scientific">Leekyejoonella antrihumi</name>
    <dbReference type="NCBI Taxonomy" id="1660198"/>
    <lineage>
        <taxon>Bacteria</taxon>
        <taxon>Bacillati</taxon>
        <taxon>Actinomycetota</taxon>
        <taxon>Actinomycetes</taxon>
        <taxon>Micrococcales</taxon>
        <taxon>Dermacoccaceae</taxon>
        <taxon>Leekyejoonella</taxon>
    </lineage>
</organism>
<sequence length="298" mass="31490">MTSPPLFGLWLNAASADLVAWATAAEEHGYDLVAVMDDPYDVDLFEAYTALTVALARTTRVLGYVGVTNLPLRPAPVLARIVSTLSALCDGRVVLGLGAGGDLDRAAAFGGPILTPGQAVDALEEAIRLVHALTGGGIEPVRFTGRHYRVDGALPAAQPPPPVWTGAGGPRALRITGRLADGWIPQYGDDWRSAAVREARAVIDDAALRAGRDPAEVGTCYNISATLTSRDLARTRDEDGRWIGGSARQWVDELVTAVTDYDAGGFTTTITDRSGQATLDLATRFAQDVIGPVRDATR</sequence>
<reference evidence="3 4" key="1">
    <citation type="submission" date="2019-05" db="EMBL/GenBank/DDBJ databases">
        <authorList>
            <person name="Lee S.D."/>
        </authorList>
    </citation>
    <scope>NUCLEOTIDE SEQUENCE [LARGE SCALE GENOMIC DNA]</scope>
    <source>
        <strain evidence="3 4">C5-26</strain>
    </source>
</reference>
<dbReference type="Gene3D" id="3.20.20.30">
    <property type="entry name" value="Luciferase-like domain"/>
    <property type="match status" value="1"/>
</dbReference>
<dbReference type="PANTHER" id="PTHR43244">
    <property type="match status" value="1"/>
</dbReference>
<dbReference type="CDD" id="cd01097">
    <property type="entry name" value="Tetrahydromethanopterin_reductase"/>
    <property type="match status" value="1"/>
</dbReference>
<evidence type="ECO:0000256" key="1">
    <source>
        <dbReference type="ARBA" id="ARBA00023002"/>
    </source>
</evidence>
<dbReference type="GO" id="GO:0016705">
    <property type="term" value="F:oxidoreductase activity, acting on paired donors, with incorporation or reduction of molecular oxygen"/>
    <property type="evidence" value="ECO:0007669"/>
    <property type="project" value="InterPro"/>
</dbReference>